<sequence length="423" mass="47635">MGGGWGALIAVAAAILLCSCSVGVVRCDAASAVSQEHEIQRLRSKVALLEDEVSWSKDETSQLEDVVREKTAQIAALVAGLDALQARNAADDESVVKTSTSNALLEEQIERLGNDLEDQVRKGELLEARASEAERRLLELGHKLERVEKINMEQRRKIEELEHDLQQSEEKLTELEREAKLTAEELTMVRGMWLPYWFASRSVHCQELASAKWHHHGKPALHALKQKVSETLARAHGLMEPHLQAAQNKLLPVAKTHFDSLKKSARPYVSEVANKCARAYMVSRDAIQPCVANTQGLADHYWQVSKKFSEPYIAAIAAASEPRLSRARVVLEPYIRPVTSAWRNLVTATSMYHRQVQRGVGRFLEDNELLSLNPPSAYRLAWWMASALFVLPMLAINKIFSVTVRKKKKSGQTRRRDKRRVDK</sequence>
<protein>
    <submittedName>
        <fullName evidence="1">Uncharacterized protein</fullName>
    </submittedName>
</protein>
<organism evidence="1 2">
    <name type="scientific">Avena sativa</name>
    <name type="common">Oat</name>
    <dbReference type="NCBI Taxonomy" id="4498"/>
    <lineage>
        <taxon>Eukaryota</taxon>
        <taxon>Viridiplantae</taxon>
        <taxon>Streptophyta</taxon>
        <taxon>Embryophyta</taxon>
        <taxon>Tracheophyta</taxon>
        <taxon>Spermatophyta</taxon>
        <taxon>Magnoliopsida</taxon>
        <taxon>Liliopsida</taxon>
        <taxon>Poales</taxon>
        <taxon>Poaceae</taxon>
        <taxon>BOP clade</taxon>
        <taxon>Pooideae</taxon>
        <taxon>Poodae</taxon>
        <taxon>Poeae</taxon>
        <taxon>Poeae Chloroplast Group 1 (Aveneae type)</taxon>
        <taxon>Aveninae</taxon>
        <taxon>Avena</taxon>
    </lineage>
</organism>
<evidence type="ECO:0000313" key="2">
    <source>
        <dbReference type="Proteomes" id="UP001732700"/>
    </source>
</evidence>
<dbReference type="EnsemblPlants" id="AVESA.00010b.r2.2CG0317110.1">
    <property type="protein sequence ID" value="AVESA.00010b.r2.2CG0317110.1.CDS"/>
    <property type="gene ID" value="AVESA.00010b.r2.2CG0317110"/>
</dbReference>
<accession>A0ACD5UTF7</accession>
<keyword evidence="2" id="KW-1185">Reference proteome</keyword>
<name>A0ACD5UTF7_AVESA</name>
<evidence type="ECO:0000313" key="1">
    <source>
        <dbReference type="EnsemblPlants" id="AVESA.00010b.r2.2CG0317110.1.CDS"/>
    </source>
</evidence>
<reference evidence="1" key="2">
    <citation type="submission" date="2025-09" db="UniProtKB">
        <authorList>
            <consortium name="EnsemblPlants"/>
        </authorList>
    </citation>
    <scope>IDENTIFICATION</scope>
</reference>
<proteinExistence type="predicted"/>
<dbReference type="Proteomes" id="UP001732700">
    <property type="component" value="Chromosome 2C"/>
</dbReference>
<reference evidence="1" key="1">
    <citation type="submission" date="2021-05" db="EMBL/GenBank/DDBJ databases">
        <authorList>
            <person name="Scholz U."/>
            <person name="Mascher M."/>
            <person name="Fiebig A."/>
        </authorList>
    </citation>
    <scope>NUCLEOTIDE SEQUENCE [LARGE SCALE GENOMIC DNA]</scope>
</reference>